<organism evidence="8">
    <name type="scientific">Cladocopium goreaui</name>
    <dbReference type="NCBI Taxonomy" id="2562237"/>
    <lineage>
        <taxon>Eukaryota</taxon>
        <taxon>Sar</taxon>
        <taxon>Alveolata</taxon>
        <taxon>Dinophyceae</taxon>
        <taxon>Suessiales</taxon>
        <taxon>Symbiodiniaceae</taxon>
        <taxon>Cladocopium</taxon>
    </lineage>
</organism>
<comment type="caution">
    <text evidence="8">The sequence shown here is derived from an EMBL/GenBank/DDBJ whole genome shotgun (WGS) entry which is preliminary data.</text>
</comment>
<comment type="subcellular location">
    <subcellularLocation>
        <location evidence="1">Membrane</location>
        <topology evidence="1">Multi-pass membrane protein</topology>
    </subcellularLocation>
</comment>
<comment type="similarity">
    <text evidence="2">Belongs to the archaeal/bacterial/fungal opsin family.</text>
</comment>
<proteinExistence type="inferred from homology"/>
<evidence type="ECO:0000256" key="6">
    <source>
        <dbReference type="SAM" id="MobiDB-lite"/>
    </source>
</evidence>
<dbReference type="EMBL" id="CAMXCT020002886">
    <property type="protein sequence ID" value="CAL1154457.1"/>
    <property type="molecule type" value="Genomic_DNA"/>
</dbReference>
<name>A0A9P1D1V6_9DINO</name>
<keyword evidence="3 7" id="KW-0812">Transmembrane</keyword>
<dbReference type="Pfam" id="PF01036">
    <property type="entry name" value="Bac_rhodopsin"/>
    <property type="match status" value="1"/>
</dbReference>
<evidence type="ECO:0000313" key="10">
    <source>
        <dbReference type="EMBL" id="CAL4788394.1"/>
    </source>
</evidence>
<feature type="transmembrane region" description="Helical" evidence="7">
    <location>
        <begin position="106"/>
        <end position="128"/>
    </location>
</feature>
<feature type="region of interest" description="Disordered" evidence="6">
    <location>
        <begin position="1"/>
        <end position="25"/>
    </location>
</feature>
<evidence type="ECO:0000256" key="7">
    <source>
        <dbReference type="SAM" id="Phobius"/>
    </source>
</evidence>
<feature type="region of interest" description="Disordered" evidence="6">
    <location>
        <begin position="34"/>
        <end position="53"/>
    </location>
</feature>
<feature type="transmembrane region" description="Helical" evidence="7">
    <location>
        <begin position="282"/>
        <end position="305"/>
    </location>
</feature>
<evidence type="ECO:0000256" key="3">
    <source>
        <dbReference type="ARBA" id="ARBA00022692"/>
    </source>
</evidence>
<protein>
    <submittedName>
        <fullName evidence="10">Pentatricopeptide repeat-containing protein, chloroplastic</fullName>
    </submittedName>
</protein>
<dbReference type="Proteomes" id="UP001152797">
    <property type="component" value="Unassembled WGS sequence"/>
</dbReference>
<evidence type="ECO:0000313" key="9">
    <source>
        <dbReference type="EMBL" id="CAL1154457.1"/>
    </source>
</evidence>
<evidence type="ECO:0000256" key="4">
    <source>
        <dbReference type="ARBA" id="ARBA00022989"/>
    </source>
</evidence>
<feature type="transmembrane region" description="Helical" evidence="7">
    <location>
        <begin position="221"/>
        <end position="242"/>
    </location>
</feature>
<dbReference type="EMBL" id="CAMXCT010002886">
    <property type="protein sequence ID" value="CAI4001082.1"/>
    <property type="molecule type" value="Genomic_DNA"/>
</dbReference>
<accession>A0A9P1D1V6</accession>
<dbReference type="GO" id="GO:0016020">
    <property type="term" value="C:membrane"/>
    <property type="evidence" value="ECO:0007669"/>
    <property type="project" value="UniProtKB-SubCell"/>
</dbReference>
<dbReference type="OrthoDB" id="422817at2759"/>
<reference evidence="8" key="1">
    <citation type="submission" date="2022-10" db="EMBL/GenBank/DDBJ databases">
        <authorList>
            <person name="Chen Y."/>
            <person name="Dougan E. K."/>
            <person name="Chan C."/>
            <person name="Rhodes N."/>
            <person name="Thang M."/>
        </authorList>
    </citation>
    <scope>NUCLEOTIDE SEQUENCE</scope>
</reference>
<feature type="transmembrane region" description="Helical" evidence="7">
    <location>
        <begin position="149"/>
        <end position="169"/>
    </location>
</feature>
<dbReference type="EMBL" id="CAMXCT030002886">
    <property type="protein sequence ID" value="CAL4788394.1"/>
    <property type="molecule type" value="Genomic_DNA"/>
</dbReference>
<keyword evidence="5 7" id="KW-0472">Membrane</keyword>
<evidence type="ECO:0000313" key="11">
    <source>
        <dbReference type="Proteomes" id="UP001152797"/>
    </source>
</evidence>
<keyword evidence="11" id="KW-1185">Reference proteome</keyword>
<evidence type="ECO:0000313" key="8">
    <source>
        <dbReference type="EMBL" id="CAI4001082.1"/>
    </source>
</evidence>
<feature type="transmembrane region" description="Helical" evidence="7">
    <location>
        <begin position="189"/>
        <end position="214"/>
    </location>
</feature>
<feature type="transmembrane region" description="Helical" evidence="7">
    <location>
        <begin position="65"/>
        <end position="86"/>
    </location>
</feature>
<dbReference type="Gene3D" id="1.20.1070.10">
    <property type="entry name" value="Rhodopsin 7-helix transmembrane proteins"/>
    <property type="match status" value="1"/>
</dbReference>
<dbReference type="InterPro" id="IPR001425">
    <property type="entry name" value="Arc/bac/fun_rhodopsins"/>
</dbReference>
<evidence type="ECO:0000256" key="1">
    <source>
        <dbReference type="ARBA" id="ARBA00004141"/>
    </source>
</evidence>
<dbReference type="AlphaFoldDB" id="A0A9P1D1V6"/>
<keyword evidence="4 7" id="KW-1133">Transmembrane helix</keyword>
<reference evidence="9" key="2">
    <citation type="submission" date="2024-04" db="EMBL/GenBank/DDBJ databases">
        <authorList>
            <person name="Chen Y."/>
            <person name="Shah S."/>
            <person name="Dougan E. K."/>
            <person name="Thang M."/>
            <person name="Chan C."/>
        </authorList>
    </citation>
    <scope>NUCLEOTIDE SEQUENCE [LARGE SCALE GENOMIC DNA]</scope>
</reference>
<evidence type="ECO:0000256" key="2">
    <source>
        <dbReference type="ARBA" id="ARBA00008130"/>
    </source>
</evidence>
<sequence>MSVAPEMDNLDTVKANGGTGIRFRDPQVIGAGERGNAYDVSGSPSPSKDHHPRGALHRKLLERKVTWILATALTVLLCVAIAQPAACHHVDRCRQEHARIQDLRSYSGYITAALASVMLHELASVILTHRTARKAIHLIPNIRESLLPSVLLCITFFVLILENLALVIGETPWFAHAANLGHPELDGQPVYTVFYAEWLINVPILLILAGSIALQRPTPEVAEPLVVTNVYIVFAWVAHFVSNPGIRYFLVALSFLMYFRASWSMCRWVWNWHLENSDDHHILGRPLLTFVLILVFGIYGAVYVSRLHGGVSYRDDRIFFTTMNFTTKLFASMTLAGIRSSEFQEVLLSMLANTQTSFKRSLKYEDTTPMLED</sequence>
<gene>
    <name evidence="8" type="ORF">C1SCF055_LOCUS27157</name>
</gene>
<evidence type="ECO:0000256" key="5">
    <source>
        <dbReference type="ARBA" id="ARBA00023136"/>
    </source>
</evidence>
<dbReference type="SUPFAM" id="SSF81321">
    <property type="entry name" value="Family A G protein-coupled receptor-like"/>
    <property type="match status" value="1"/>
</dbReference>